<name>A0A218WZY6_PUNGR</name>
<feature type="compositionally biased region" description="Basic and acidic residues" evidence="1">
    <location>
        <begin position="40"/>
        <end position="54"/>
    </location>
</feature>
<dbReference type="Proteomes" id="UP000197138">
    <property type="component" value="Unassembled WGS sequence"/>
</dbReference>
<reference evidence="3" key="1">
    <citation type="journal article" date="2017" name="Plant J.">
        <title>The pomegranate (Punica granatum L.) genome and the genomics of punicalagin biosynthesis.</title>
        <authorList>
            <person name="Qin G."/>
            <person name="Xu C."/>
            <person name="Ming R."/>
            <person name="Tang H."/>
            <person name="Guyot R."/>
            <person name="Kramer E.M."/>
            <person name="Hu Y."/>
            <person name="Yi X."/>
            <person name="Qi Y."/>
            <person name="Xu X."/>
            <person name="Gao Z."/>
            <person name="Pan H."/>
            <person name="Jian J."/>
            <person name="Tian Y."/>
            <person name="Yue Z."/>
            <person name="Xu Y."/>
        </authorList>
    </citation>
    <scope>NUCLEOTIDE SEQUENCE [LARGE SCALE GENOMIC DNA]</scope>
    <source>
        <strain evidence="3">cv. Dabenzi</strain>
    </source>
</reference>
<dbReference type="EMBL" id="MTKT01002534">
    <property type="protein sequence ID" value="OWM77642.1"/>
    <property type="molecule type" value="Genomic_DNA"/>
</dbReference>
<evidence type="ECO:0000313" key="2">
    <source>
        <dbReference type="EMBL" id="OWM77642.1"/>
    </source>
</evidence>
<feature type="compositionally biased region" description="Basic and acidic residues" evidence="1">
    <location>
        <begin position="62"/>
        <end position="75"/>
    </location>
</feature>
<comment type="caution">
    <text evidence="2">The sequence shown here is derived from an EMBL/GenBank/DDBJ whole genome shotgun (WGS) entry which is preliminary data.</text>
</comment>
<organism evidence="2 3">
    <name type="scientific">Punica granatum</name>
    <name type="common">Pomegranate</name>
    <dbReference type="NCBI Taxonomy" id="22663"/>
    <lineage>
        <taxon>Eukaryota</taxon>
        <taxon>Viridiplantae</taxon>
        <taxon>Streptophyta</taxon>
        <taxon>Embryophyta</taxon>
        <taxon>Tracheophyta</taxon>
        <taxon>Spermatophyta</taxon>
        <taxon>Magnoliopsida</taxon>
        <taxon>eudicotyledons</taxon>
        <taxon>Gunneridae</taxon>
        <taxon>Pentapetalae</taxon>
        <taxon>rosids</taxon>
        <taxon>malvids</taxon>
        <taxon>Myrtales</taxon>
        <taxon>Lythraceae</taxon>
        <taxon>Punica</taxon>
    </lineage>
</organism>
<evidence type="ECO:0000256" key="1">
    <source>
        <dbReference type="SAM" id="MobiDB-lite"/>
    </source>
</evidence>
<proteinExistence type="predicted"/>
<evidence type="ECO:0000313" key="3">
    <source>
        <dbReference type="Proteomes" id="UP000197138"/>
    </source>
</evidence>
<sequence>MPGKESSPVRATRAWLGWTRGLRPRAPGDLRTPRRGVKRSCSDRNLRQPRDTKKTVKAARKLKTENGREEWTGRV</sequence>
<dbReference type="AlphaFoldDB" id="A0A218WZY6"/>
<gene>
    <name evidence="2" type="ORF">CDL15_Pgr017042</name>
</gene>
<protein>
    <submittedName>
        <fullName evidence="2">Uncharacterized protein</fullName>
    </submittedName>
</protein>
<accession>A0A218WZY6</accession>
<feature type="region of interest" description="Disordered" evidence="1">
    <location>
        <begin position="20"/>
        <end position="75"/>
    </location>
</feature>